<organism evidence="1">
    <name type="scientific">Hexamita inflata</name>
    <dbReference type="NCBI Taxonomy" id="28002"/>
    <lineage>
        <taxon>Eukaryota</taxon>
        <taxon>Metamonada</taxon>
        <taxon>Diplomonadida</taxon>
        <taxon>Hexamitidae</taxon>
        <taxon>Hexamitinae</taxon>
        <taxon>Hexamita</taxon>
    </lineage>
</organism>
<dbReference type="AlphaFoldDB" id="A0AA86NUS4"/>
<name>A0AA86NUS4_9EUKA</name>
<evidence type="ECO:0000313" key="1">
    <source>
        <dbReference type="EMBL" id="CAI9926204.1"/>
    </source>
</evidence>
<dbReference type="EMBL" id="CATOUU010000366">
    <property type="protein sequence ID" value="CAI9926204.1"/>
    <property type="molecule type" value="Genomic_DNA"/>
</dbReference>
<evidence type="ECO:0000313" key="2">
    <source>
        <dbReference type="EMBL" id="CAL6109685.1"/>
    </source>
</evidence>
<keyword evidence="3" id="KW-1185">Reference proteome</keyword>
<reference evidence="1" key="1">
    <citation type="submission" date="2023-06" db="EMBL/GenBank/DDBJ databases">
        <authorList>
            <person name="Kurt Z."/>
        </authorList>
    </citation>
    <scope>NUCLEOTIDE SEQUENCE</scope>
</reference>
<evidence type="ECO:0000313" key="3">
    <source>
        <dbReference type="Proteomes" id="UP001642409"/>
    </source>
</evidence>
<accession>A0AA86NUS4</accession>
<comment type="caution">
    <text evidence="1">The sequence shown here is derived from an EMBL/GenBank/DDBJ whole genome shotgun (WGS) entry which is preliminary data.</text>
</comment>
<sequence>MQLMPTITPRFQPLDILLVILWSEHTAPQSNPIRSHCIASRQIPTETQPYLRLIFNTSKNKGIQDDPGSNKDPGKVLHAMSNADVMIIQKEKPHFFDMCVTQLGPSMQREFISKLETYAKNYQVDKDQIHPIILSDQCTIHPISLDKINTFCRTGQLLRSIARSILKSHGLRTRTYDEAVKKHAELTQLEHDYAAENNITFPQFENKDDDEVVISFDL</sequence>
<dbReference type="Proteomes" id="UP001642409">
    <property type="component" value="Unassembled WGS sequence"/>
</dbReference>
<dbReference type="EMBL" id="CAXDID020000673">
    <property type="protein sequence ID" value="CAL6109685.1"/>
    <property type="molecule type" value="Genomic_DNA"/>
</dbReference>
<reference evidence="2 3" key="2">
    <citation type="submission" date="2024-07" db="EMBL/GenBank/DDBJ databases">
        <authorList>
            <person name="Akdeniz Z."/>
        </authorList>
    </citation>
    <scope>NUCLEOTIDE SEQUENCE [LARGE SCALE GENOMIC DNA]</scope>
</reference>
<protein>
    <submittedName>
        <fullName evidence="2">Hypothetical_protein</fullName>
    </submittedName>
</protein>
<gene>
    <name evidence="1" type="ORF">HINF_LOCUS13849</name>
    <name evidence="2" type="ORF">HINF_LOCUS75563</name>
</gene>
<proteinExistence type="predicted"/>